<sequence>MNPQEIFEQLNSCILALSKGNIEQKRLGLEKAKTEREYRIKFNQKMLELKAEKCQATLIQALAKSDPEAAELAMKRDIAESAYYTAISASENLRLEIEIKRSQLTWLRTELNNS</sequence>
<evidence type="ECO:0000313" key="1">
    <source>
        <dbReference type="EMBL" id="CAI3696422.1"/>
    </source>
</evidence>
<proteinExistence type="predicted"/>
<protein>
    <submittedName>
        <fullName evidence="1">Uncharacterized protein</fullName>
    </submittedName>
</protein>
<dbReference type="AlphaFoldDB" id="A0AAD1YLJ7"/>
<name>A0AAD1YLJ7_9CLOT</name>
<evidence type="ECO:0000313" key="2">
    <source>
        <dbReference type="Proteomes" id="UP001189143"/>
    </source>
</evidence>
<dbReference type="RefSeq" id="WP_317050004.1">
    <property type="nucleotide sequence ID" value="NZ_CAMRXC010000266.1"/>
</dbReference>
<accession>A0AAD1YLJ7</accession>
<organism evidence="1 2">
    <name type="scientific">Clostridium neonatale</name>
    <dbReference type="NCBI Taxonomy" id="137838"/>
    <lineage>
        <taxon>Bacteria</taxon>
        <taxon>Bacillati</taxon>
        <taxon>Bacillota</taxon>
        <taxon>Clostridia</taxon>
        <taxon>Eubacteriales</taxon>
        <taxon>Clostridiaceae</taxon>
        <taxon>Clostridium</taxon>
    </lineage>
</organism>
<comment type="caution">
    <text evidence="1">The sequence shown here is derived from an EMBL/GenBank/DDBJ whole genome shotgun (WGS) entry which is preliminary data.</text>
</comment>
<dbReference type="Proteomes" id="UP001189143">
    <property type="component" value="Unassembled WGS sequence"/>
</dbReference>
<dbReference type="EMBL" id="CAMTCP010000296">
    <property type="protein sequence ID" value="CAI3696422.1"/>
    <property type="molecule type" value="Genomic_DNA"/>
</dbReference>
<reference evidence="1" key="1">
    <citation type="submission" date="2022-10" db="EMBL/GenBank/DDBJ databases">
        <authorList>
            <person name="Aires J."/>
            <person name="Mesa V."/>
        </authorList>
    </citation>
    <scope>NUCLEOTIDE SEQUENCE</scope>
    <source>
        <strain evidence="1">Clostridium neonatale JD116</strain>
    </source>
</reference>
<gene>
    <name evidence="1" type="ORF">CNEO2_930022</name>
</gene>